<dbReference type="InterPro" id="IPR006164">
    <property type="entry name" value="DNA_bd_Ku70/Ku80"/>
</dbReference>
<proteinExistence type="inferred from homology"/>
<protein>
    <recommendedName>
        <fullName evidence="2">Non-homologous end joining protein Ku</fullName>
    </recommendedName>
</protein>
<dbReference type="HAMAP" id="MF_01875">
    <property type="entry name" value="Prokaryotic_Ku"/>
    <property type="match status" value="1"/>
</dbReference>
<keyword evidence="2" id="KW-0234">DNA repair</keyword>
<comment type="caution">
    <text evidence="5">The sequence shown here is derived from an EMBL/GenBank/DDBJ whole genome shotgun (WGS) entry which is preliminary data.</text>
</comment>
<dbReference type="RefSeq" id="WP_367625861.1">
    <property type="nucleotide sequence ID" value="NZ_JBFNQD010000011.1"/>
</dbReference>
<organism evidence="5 6">
    <name type="scientific">Labrys neptuniae</name>
    <dbReference type="NCBI Taxonomy" id="376174"/>
    <lineage>
        <taxon>Bacteria</taxon>
        <taxon>Pseudomonadati</taxon>
        <taxon>Pseudomonadota</taxon>
        <taxon>Alphaproteobacteria</taxon>
        <taxon>Hyphomicrobiales</taxon>
        <taxon>Xanthobacteraceae</taxon>
        <taxon>Labrys</taxon>
    </lineage>
</organism>
<evidence type="ECO:0000259" key="4">
    <source>
        <dbReference type="SMART" id="SM00559"/>
    </source>
</evidence>
<keyword evidence="2" id="KW-0227">DNA damage</keyword>
<evidence type="ECO:0000313" key="6">
    <source>
        <dbReference type="Proteomes" id="UP001555786"/>
    </source>
</evidence>
<name>A0ABV3PTP9_9HYPH</name>
<dbReference type="CDD" id="cd00789">
    <property type="entry name" value="KU_like"/>
    <property type="match status" value="1"/>
</dbReference>
<dbReference type="PANTHER" id="PTHR41251:SF1">
    <property type="entry name" value="NON-HOMOLOGOUS END JOINING PROTEIN KU"/>
    <property type="match status" value="1"/>
</dbReference>
<gene>
    <name evidence="2" type="primary">ku</name>
    <name evidence="5" type="ORF">ABXS05_26015</name>
</gene>
<comment type="similarity">
    <text evidence="2">Belongs to the prokaryotic Ku family.</text>
</comment>
<comment type="function">
    <text evidence="2">With LigD forms a non-homologous end joining (NHEJ) DNA repair enzyme, which repairs dsDNA breaks with reduced fidelity. Binds linear dsDNA with 5'- and 3'- overhangs but not closed circular dsDNA nor ssDNA. Recruits and stimulates the ligase activity of LigD.</text>
</comment>
<dbReference type="InterPro" id="IPR016194">
    <property type="entry name" value="SPOC-like_C_dom_sf"/>
</dbReference>
<evidence type="ECO:0000256" key="1">
    <source>
        <dbReference type="ARBA" id="ARBA00023125"/>
    </source>
</evidence>
<accession>A0ABV3PTP9</accession>
<dbReference type="PANTHER" id="PTHR41251">
    <property type="entry name" value="NON-HOMOLOGOUS END JOINING PROTEIN KU"/>
    <property type="match status" value="1"/>
</dbReference>
<dbReference type="SUPFAM" id="SSF100939">
    <property type="entry name" value="SPOC domain-like"/>
    <property type="match status" value="1"/>
</dbReference>
<dbReference type="Gene3D" id="2.40.290.10">
    <property type="match status" value="1"/>
</dbReference>
<evidence type="ECO:0000313" key="5">
    <source>
        <dbReference type="EMBL" id="MEW9309032.1"/>
    </source>
</evidence>
<dbReference type="SMART" id="SM00559">
    <property type="entry name" value="Ku78"/>
    <property type="match status" value="1"/>
</dbReference>
<dbReference type="Proteomes" id="UP001555786">
    <property type="component" value="Unassembled WGS sequence"/>
</dbReference>
<dbReference type="EMBL" id="JBFNQD010000011">
    <property type="protein sequence ID" value="MEW9309032.1"/>
    <property type="molecule type" value="Genomic_DNA"/>
</dbReference>
<feature type="compositionally biased region" description="Basic residues" evidence="3">
    <location>
        <begin position="272"/>
        <end position="294"/>
    </location>
</feature>
<keyword evidence="1 2" id="KW-0238">DNA-binding</keyword>
<evidence type="ECO:0000256" key="2">
    <source>
        <dbReference type="HAMAP-Rule" id="MF_01875"/>
    </source>
</evidence>
<sequence length="294" mass="32492">MAPRANWKGFLKIAEVTCPVALYTAASASDRIVFHTLNRATGHRVHRIFIDGETGKTVPREEQVKGYETAPGDYVVLEPEEVASAVPESDKTLAVEAFIRCREIDDVYFDNPYYLAPANSEAAEVYAVIHDGMRDSQVAALARTVLFRRVRTVLIRAQGPGLTATTLNFDYEVRAAEEVFDEVPDLAIKGEMLDLAEHIIRTKSGRFDPSKFEDRYEEALADLVKAKIEGKPVPIRKEPVREKVVDLMAVLRESAGLAGGKAAQRSSPPAKAVRKTAARKTRAGKIRTARRKAS</sequence>
<dbReference type="PIRSF" id="PIRSF006493">
    <property type="entry name" value="Prok_Ku"/>
    <property type="match status" value="1"/>
</dbReference>
<dbReference type="InterPro" id="IPR009187">
    <property type="entry name" value="Prok_Ku"/>
</dbReference>
<keyword evidence="6" id="KW-1185">Reference proteome</keyword>
<evidence type="ECO:0000256" key="3">
    <source>
        <dbReference type="SAM" id="MobiDB-lite"/>
    </source>
</evidence>
<keyword evidence="2" id="KW-0233">DNA recombination</keyword>
<reference evidence="5 6" key="1">
    <citation type="submission" date="2024-07" db="EMBL/GenBank/DDBJ databases">
        <title>Description of Labrys sedimenti sp. nov., isolated from a diclofenac-degrading enrichment culture.</title>
        <authorList>
            <person name="Tancsics A."/>
            <person name="Csepanyi A."/>
        </authorList>
    </citation>
    <scope>NUCLEOTIDE SEQUENCE [LARGE SCALE GENOMIC DNA]</scope>
    <source>
        <strain evidence="5 6">LMG 23578</strain>
    </source>
</reference>
<comment type="subunit">
    <text evidence="2">Homodimer. Interacts with LigD.</text>
</comment>
<feature type="region of interest" description="Disordered" evidence="3">
    <location>
        <begin position="256"/>
        <end position="294"/>
    </location>
</feature>
<dbReference type="Pfam" id="PF02735">
    <property type="entry name" value="Ku"/>
    <property type="match status" value="1"/>
</dbReference>
<dbReference type="NCBIfam" id="TIGR02772">
    <property type="entry name" value="Ku_bact"/>
    <property type="match status" value="1"/>
</dbReference>
<feature type="domain" description="Ku" evidence="4">
    <location>
        <begin position="55"/>
        <end position="185"/>
    </location>
</feature>